<dbReference type="PROSITE" id="PS01186">
    <property type="entry name" value="EGF_2"/>
    <property type="match status" value="1"/>
</dbReference>
<dbReference type="InterPro" id="IPR049883">
    <property type="entry name" value="NOTCH1_EGF-like"/>
</dbReference>
<dbReference type="InterPro" id="IPR051622">
    <property type="entry name" value="R-tyr_protein_phosphatases"/>
</dbReference>
<dbReference type="AlphaFoldDB" id="A0A4W2D133"/>
<reference evidence="11" key="3">
    <citation type="submission" date="2025-09" db="UniProtKB">
        <authorList>
            <consortium name="Ensembl"/>
        </authorList>
    </citation>
    <scope>IDENTIFICATION</scope>
</reference>
<dbReference type="Pfam" id="PF00084">
    <property type="entry name" value="Sushi"/>
    <property type="match status" value="2"/>
</dbReference>
<evidence type="ECO:0000256" key="1">
    <source>
        <dbReference type="ARBA" id="ARBA00022536"/>
    </source>
</evidence>
<evidence type="ECO:0000259" key="10">
    <source>
        <dbReference type="PROSITE" id="PS50923"/>
    </source>
</evidence>
<dbReference type="PROSITE" id="PS50923">
    <property type="entry name" value="SUSHI"/>
    <property type="match status" value="2"/>
</dbReference>
<sequence>MARGPWGVGIPLGRLLLPLLLPLNLARGAPRAWSQDDFHSDICATCHEHATCLKRETTSICICKYGFVGNGRTHCIDKDECQYGASVVCGNHTSCHNIPGGFYCICLEGYRATNNNKTFIPNDGTFCTDIDECEVSSRCRRGGRCVNTRGSYECYCMDGYLPKGGPEPFHPTRDATSCTEIDCGTPPEIPGGYIIGNYTSRLGSQVHYACKEGFFSDSEDTASSCTAMGTWESPKLNCQEIDCGRPPEVQHAILEGNHSSRLGSVAHYVCLEGFESPGGKITSVCTEKGTWRTSASTCSEIIIEINEVSVFNNTCVRWQINPGRINSKIEYVIYIKGQRLDPLESGHEETVNLTTESRTPEVCLDLYPGTNYTVNISTAPPRRSVPAVTEFQTAGDDLLEDDGIFNISIFNEVCLKLNRHSRKVGSERVYQFKVLGRRWYLNTFYHATSFNFTTREQTAVVCLDLYPATDYSVNVTLLGSPERPSVQTTVTTAPAVKQTISNISVFNETCLRWRSMKTADIEEMYLVHIWGQRWYQKGFAQEMIFNITASSQTPETCLDLSPGTNYSVSIQALSSELPVVISLTTQITGEKKCLCSLGSCKRFITHILAAADGGRWAGLHGCRDRPRIPLLLSSLIAGGHYVKRTHCCWSRCCDSFSGACAEACSPIPRFKTVTISLASPQGGHSGIAAVSPVSLNLRTLMYCVMLTTGCRSCGLGLCSPPSDA</sequence>
<dbReference type="Gene3D" id="2.10.25.10">
    <property type="entry name" value="Laminin"/>
    <property type="match status" value="3"/>
</dbReference>
<dbReference type="PANTHER" id="PTHR24051:SF5">
    <property type="entry name" value="SUSHI DOMAIN-CONTAINING PROTEIN 1"/>
    <property type="match status" value="1"/>
</dbReference>
<dbReference type="Proteomes" id="UP000314981">
    <property type="component" value="Chromosome 8"/>
</dbReference>
<evidence type="ECO:0000256" key="2">
    <source>
        <dbReference type="ARBA" id="ARBA00022729"/>
    </source>
</evidence>
<reference evidence="11 12" key="1">
    <citation type="submission" date="2018-11" db="EMBL/GenBank/DDBJ databases">
        <title>Haplotype-resolved cattle genomes.</title>
        <authorList>
            <person name="Low W.Y."/>
            <person name="Tearle R."/>
            <person name="Bickhart D.M."/>
            <person name="Rosen B.D."/>
            <person name="Koren S."/>
            <person name="Rhie A."/>
            <person name="Hiendleder S."/>
            <person name="Phillippy A.M."/>
            <person name="Smith T.P.L."/>
            <person name="Williams J.L."/>
        </authorList>
    </citation>
    <scope>NUCLEOTIDE SEQUENCE [LARGE SCALE GENOMIC DNA]</scope>
</reference>
<dbReference type="SMART" id="SM00179">
    <property type="entry name" value="EGF_CA"/>
    <property type="match status" value="2"/>
</dbReference>
<dbReference type="PANTHER" id="PTHR24051">
    <property type="entry name" value="SUSHI DOMAIN-CONTAINING PROTEIN 1"/>
    <property type="match status" value="1"/>
</dbReference>
<dbReference type="InterPro" id="IPR018097">
    <property type="entry name" value="EGF_Ca-bd_CS"/>
</dbReference>
<keyword evidence="5" id="KW-0325">Glycoprotein</keyword>
<evidence type="ECO:0000256" key="8">
    <source>
        <dbReference type="SAM" id="SignalP"/>
    </source>
</evidence>
<evidence type="ECO:0000259" key="9">
    <source>
        <dbReference type="PROSITE" id="PS50026"/>
    </source>
</evidence>
<evidence type="ECO:0000256" key="3">
    <source>
        <dbReference type="ARBA" id="ARBA00022737"/>
    </source>
</evidence>
<keyword evidence="12" id="KW-1185">Reference proteome</keyword>
<accession>A0A4W2D133</accession>
<feature type="signal peptide" evidence="8">
    <location>
        <begin position="1"/>
        <end position="28"/>
    </location>
</feature>
<dbReference type="Ensembl" id="ENSBIXT00000033178.1">
    <property type="protein sequence ID" value="ENSBIXP00000019535.1"/>
    <property type="gene ID" value="ENSBIXG00000000135.1"/>
</dbReference>
<evidence type="ECO:0000313" key="12">
    <source>
        <dbReference type="Proteomes" id="UP000314981"/>
    </source>
</evidence>
<keyword evidence="2 8" id="KW-0732">Signal</keyword>
<dbReference type="SMART" id="SM00032">
    <property type="entry name" value="CCP"/>
    <property type="match status" value="2"/>
</dbReference>
<evidence type="ECO:0000313" key="11">
    <source>
        <dbReference type="Ensembl" id="ENSBIXP00000019535.1"/>
    </source>
</evidence>
<feature type="domain" description="EGF-like" evidence="9">
    <location>
        <begin position="77"/>
        <end position="116"/>
    </location>
</feature>
<dbReference type="PROSITE" id="PS50026">
    <property type="entry name" value="EGF_3"/>
    <property type="match status" value="2"/>
</dbReference>
<dbReference type="InterPro" id="IPR036116">
    <property type="entry name" value="FN3_sf"/>
</dbReference>
<dbReference type="SMART" id="SM00181">
    <property type="entry name" value="EGF"/>
    <property type="match status" value="3"/>
</dbReference>
<dbReference type="CDD" id="cd00033">
    <property type="entry name" value="CCP"/>
    <property type="match status" value="2"/>
</dbReference>
<comment type="caution">
    <text evidence="6">Lacks conserved residue(s) required for the propagation of feature annotation.</text>
</comment>
<feature type="domain" description="Sushi" evidence="10">
    <location>
        <begin position="181"/>
        <end position="240"/>
    </location>
</feature>
<dbReference type="Pfam" id="PF07645">
    <property type="entry name" value="EGF_CA"/>
    <property type="match status" value="2"/>
</dbReference>
<dbReference type="SUPFAM" id="SSF57535">
    <property type="entry name" value="Complement control module/SCR domain"/>
    <property type="match status" value="2"/>
</dbReference>
<name>A0A4W2D133_BOBOX</name>
<evidence type="ECO:0000256" key="7">
    <source>
        <dbReference type="PROSITE-ProRule" id="PRU00302"/>
    </source>
</evidence>
<dbReference type="CDD" id="cd00054">
    <property type="entry name" value="EGF_CA"/>
    <property type="match status" value="2"/>
</dbReference>
<reference evidence="11" key="2">
    <citation type="submission" date="2025-08" db="UniProtKB">
        <authorList>
            <consortium name="Ensembl"/>
        </authorList>
    </citation>
    <scope>IDENTIFICATION</scope>
</reference>
<dbReference type="InterPro" id="IPR000152">
    <property type="entry name" value="EGF-type_Asp/Asn_hydroxyl_site"/>
</dbReference>
<dbReference type="FunFam" id="2.10.25.10:FF:000038">
    <property type="entry name" value="Fibrillin 2"/>
    <property type="match status" value="1"/>
</dbReference>
<keyword evidence="1 6" id="KW-0245">EGF-like domain</keyword>
<dbReference type="InterPro" id="IPR000742">
    <property type="entry name" value="EGF"/>
</dbReference>
<dbReference type="InterPro" id="IPR009030">
    <property type="entry name" value="Growth_fac_rcpt_cys_sf"/>
</dbReference>
<dbReference type="PROSITE" id="PS00010">
    <property type="entry name" value="ASX_HYDROXYL"/>
    <property type="match status" value="2"/>
</dbReference>
<organism evidence="11 12">
    <name type="scientific">Bos indicus x Bos taurus</name>
    <name type="common">Hybrid cattle</name>
    <dbReference type="NCBI Taxonomy" id="30522"/>
    <lineage>
        <taxon>Eukaryota</taxon>
        <taxon>Metazoa</taxon>
        <taxon>Chordata</taxon>
        <taxon>Craniata</taxon>
        <taxon>Vertebrata</taxon>
        <taxon>Euteleostomi</taxon>
        <taxon>Mammalia</taxon>
        <taxon>Eutheria</taxon>
        <taxon>Laurasiatheria</taxon>
        <taxon>Artiodactyla</taxon>
        <taxon>Ruminantia</taxon>
        <taxon>Pecora</taxon>
        <taxon>Bovidae</taxon>
        <taxon>Bovinae</taxon>
        <taxon>Bos</taxon>
    </lineage>
</organism>
<feature type="domain" description="Sushi" evidence="10">
    <location>
        <begin position="241"/>
        <end position="300"/>
    </location>
</feature>
<keyword evidence="7" id="KW-0768">Sushi</keyword>
<feature type="domain" description="EGF-like" evidence="9">
    <location>
        <begin position="129"/>
        <end position="166"/>
    </location>
</feature>
<dbReference type="Gene3D" id="2.10.70.10">
    <property type="entry name" value="Complement Module, domain 1"/>
    <property type="match status" value="2"/>
</dbReference>
<protein>
    <submittedName>
        <fullName evidence="11">Uncharacterized protein</fullName>
    </submittedName>
</protein>
<dbReference type="InterPro" id="IPR000436">
    <property type="entry name" value="Sushi_SCR_CCP_dom"/>
</dbReference>
<dbReference type="InterPro" id="IPR035976">
    <property type="entry name" value="Sushi/SCR/CCP_sf"/>
</dbReference>
<dbReference type="SUPFAM" id="SSF57196">
    <property type="entry name" value="EGF/Laminin"/>
    <property type="match status" value="1"/>
</dbReference>
<dbReference type="InterPro" id="IPR001881">
    <property type="entry name" value="EGF-like_Ca-bd_dom"/>
</dbReference>
<proteinExistence type="predicted"/>
<keyword evidence="4" id="KW-1015">Disulfide bond</keyword>
<dbReference type="PROSITE" id="PS01187">
    <property type="entry name" value="EGF_CA"/>
    <property type="match status" value="1"/>
</dbReference>
<evidence type="ECO:0000256" key="6">
    <source>
        <dbReference type="PROSITE-ProRule" id="PRU00076"/>
    </source>
</evidence>
<evidence type="ECO:0000256" key="5">
    <source>
        <dbReference type="ARBA" id="ARBA00023180"/>
    </source>
</evidence>
<evidence type="ECO:0000256" key="4">
    <source>
        <dbReference type="ARBA" id="ARBA00023157"/>
    </source>
</evidence>
<feature type="chain" id="PRO_5021369224" evidence="8">
    <location>
        <begin position="29"/>
        <end position="724"/>
    </location>
</feature>
<keyword evidence="3" id="KW-0677">Repeat</keyword>
<dbReference type="GO" id="GO:0005509">
    <property type="term" value="F:calcium ion binding"/>
    <property type="evidence" value="ECO:0007669"/>
    <property type="project" value="InterPro"/>
</dbReference>
<dbReference type="SUPFAM" id="SSF49265">
    <property type="entry name" value="Fibronectin type III"/>
    <property type="match status" value="1"/>
</dbReference>
<dbReference type="SUPFAM" id="SSF57184">
    <property type="entry name" value="Growth factor receptor domain"/>
    <property type="match status" value="1"/>
</dbReference>